<reference evidence="1 2" key="1">
    <citation type="journal article" date="2022" name="bioRxiv">
        <title>Genomics of Preaxostyla Flagellates Illuminates Evolutionary Transitions and the Path Towards Mitochondrial Loss.</title>
        <authorList>
            <person name="Novak L.V.F."/>
            <person name="Treitli S.C."/>
            <person name="Pyrih J."/>
            <person name="Halakuc P."/>
            <person name="Pipaliya S.V."/>
            <person name="Vacek V."/>
            <person name="Brzon O."/>
            <person name="Soukal P."/>
            <person name="Eme L."/>
            <person name="Dacks J.B."/>
            <person name="Karnkowska A."/>
            <person name="Elias M."/>
            <person name="Hampl V."/>
        </authorList>
    </citation>
    <scope>NUCLEOTIDE SEQUENCE [LARGE SCALE GENOMIC DNA]</scope>
    <source>
        <strain evidence="1">NAU3</strain>
        <tissue evidence="1">Gut</tissue>
    </source>
</reference>
<keyword evidence="2" id="KW-1185">Reference proteome</keyword>
<dbReference type="Proteomes" id="UP001281761">
    <property type="component" value="Unassembled WGS sequence"/>
</dbReference>
<dbReference type="InterPro" id="IPR016024">
    <property type="entry name" value="ARM-type_fold"/>
</dbReference>
<sequence>MDCSPFLNWDEDQQQSGNEQAVVFRSLVATMKFQSSLDDALEVKAVKFLESVNLDDEESADAFLGNLASFSDEYLADFVQSIMVLISSPNRVITVAVLKMVEALIRRCSVQVRLAVVKADLIPQLINSLNPLSLSFAEAVDIHPCLLSSIRHSSYLESPRNLTSIVISDVDEPPTVYETIFQQVVAPSEKYIWHLCVNRYSIIDEELSDDFLRLLARLL</sequence>
<dbReference type="EMBL" id="JARBJD010000080">
    <property type="protein sequence ID" value="KAK2954250.1"/>
    <property type="molecule type" value="Genomic_DNA"/>
</dbReference>
<comment type="caution">
    <text evidence="1">The sequence shown here is derived from an EMBL/GenBank/DDBJ whole genome shotgun (WGS) entry which is preliminary data.</text>
</comment>
<protein>
    <submittedName>
        <fullName evidence="1">Uncharacterized protein</fullName>
    </submittedName>
</protein>
<evidence type="ECO:0000313" key="1">
    <source>
        <dbReference type="EMBL" id="KAK2954250.1"/>
    </source>
</evidence>
<accession>A0ABQ9XT03</accession>
<evidence type="ECO:0000313" key="2">
    <source>
        <dbReference type="Proteomes" id="UP001281761"/>
    </source>
</evidence>
<proteinExistence type="predicted"/>
<organism evidence="1 2">
    <name type="scientific">Blattamonas nauphoetae</name>
    <dbReference type="NCBI Taxonomy" id="2049346"/>
    <lineage>
        <taxon>Eukaryota</taxon>
        <taxon>Metamonada</taxon>
        <taxon>Preaxostyla</taxon>
        <taxon>Oxymonadida</taxon>
        <taxon>Blattamonas</taxon>
    </lineage>
</organism>
<gene>
    <name evidence="1" type="ORF">BLNAU_10749</name>
</gene>
<name>A0ABQ9XT03_9EUKA</name>
<dbReference type="SUPFAM" id="SSF48371">
    <property type="entry name" value="ARM repeat"/>
    <property type="match status" value="1"/>
</dbReference>